<dbReference type="PANTHER" id="PTHR10984">
    <property type="entry name" value="ENDOPLASMIC RETICULUM-GOLGI INTERMEDIATE COMPARTMENT PROTEIN"/>
    <property type="match status" value="1"/>
</dbReference>
<gene>
    <name evidence="9" type="primary">Contig4167.g4452</name>
    <name evidence="9" type="ORF">STYLEM_20207</name>
</gene>
<dbReference type="OMA" id="LMIINEG"/>
<dbReference type="GO" id="GO:0030134">
    <property type="term" value="C:COPII-coated ER to Golgi transport vesicle"/>
    <property type="evidence" value="ECO:0007669"/>
    <property type="project" value="TreeGrafter"/>
</dbReference>
<keyword evidence="5 6" id="KW-0472">Membrane</keyword>
<comment type="subcellular location">
    <subcellularLocation>
        <location evidence="1">Membrane</location>
        <topology evidence="1">Multi-pass membrane protein</topology>
    </subcellularLocation>
</comment>
<keyword evidence="3 6" id="KW-0812">Transmembrane</keyword>
<name>A0A078BBU2_STYLE</name>
<feature type="domain" description="Endoplasmic reticulum vesicle transporter N-terminal" evidence="8">
    <location>
        <begin position="16"/>
        <end position="116"/>
    </location>
</feature>
<feature type="domain" description="Endoplasmic reticulum vesicle transporter C-terminal" evidence="7">
    <location>
        <begin position="160"/>
        <end position="338"/>
    </location>
</feature>
<evidence type="ECO:0000256" key="3">
    <source>
        <dbReference type="ARBA" id="ARBA00022692"/>
    </source>
</evidence>
<dbReference type="InterPro" id="IPR039542">
    <property type="entry name" value="Erv_N"/>
</dbReference>
<evidence type="ECO:0000259" key="8">
    <source>
        <dbReference type="Pfam" id="PF13850"/>
    </source>
</evidence>
<evidence type="ECO:0000256" key="4">
    <source>
        <dbReference type="ARBA" id="ARBA00022989"/>
    </source>
</evidence>
<dbReference type="GO" id="GO:0005783">
    <property type="term" value="C:endoplasmic reticulum"/>
    <property type="evidence" value="ECO:0007669"/>
    <property type="project" value="TreeGrafter"/>
</dbReference>
<dbReference type="Pfam" id="PF13850">
    <property type="entry name" value="ERGIC_N"/>
    <property type="match status" value="1"/>
</dbReference>
<dbReference type="InParanoid" id="A0A078BBU2"/>
<sequence length="353" mass="40538">MAKVADKKKYTIADCIKSFDFYRVMPRELSEATVSGATISVISSTLLSLLLVYEFAKYMQFNESRELAIANPMNSIDNMVTIFRVIRIQISLYVDIDFHGTPCDLISMTRGDSIGSEYKDVFKHTDKENNFINKYLLNIRDEALELHEEKGSIDVNDIIEKRRQRLGCRIQGHFRVYKQEGHFTITTGGHNHQLTEALNANGFRIDFSHKIRSLFFHDESDAKKLQEIAASYEHQSLKGTIAMQPTMYGNMEVAFYSAYYLDVTQNIQRKDGEFQAMDYQYTSTHQNMIILGSNSFNVKYDMSPISVIKNRDSKTFYSFIVGLCTVIGGFITVTSIIDSIMRNLIPKEELKKK</sequence>
<evidence type="ECO:0000256" key="1">
    <source>
        <dbReference type="ARBA" id="ARBA00004141"/>
    </source>
</evidence>
<accession>A0A078BBU2</accession>
<evidence type="ECO:0000313" key="10">
    <source>
        <dbReference type="Proteomes" id="UP000039865"/>
    </source>
</evidence>
<dbReference type="InterPro" id="IPR045888">
    <property type="entry name" value="Erv"/>
</dbReference>
<reference evidence="9 10" key="1">
    <citation type="submission" date="2014-06" db="EMBL/GenBank/DDBJ databases">
        <authorList>
            <person name="Swart Estienne"/>
        </authorList>
    </citation>
    <scope>NUCLEOTIDE SEQUENCE [LARGE SCALE GENOMIC DNA]</scope>
    <source>
        <strain evidence="9 10">130c</strain>
    </source>
</reference>
<keyword evidence="4 6" id="KW-1133">Transmembrane helix</keyword>
<comment type="similarity">
    <text evidence="2">Belongs to the ERGIC family.</text>
</comment>
<organism evidence="9 10">
    <name type="scientific">Stylonychia lemnae</name>
    <name type="common">Ciliate</name>
    <dbReference type="NCBI Taxonomy" id="5949"/>
    <lineage>
        <taxon>Eukaryota</taxon>
        <taxon>Sar</taxon>
        <taxon>Alveolata</taxon>
        <taxon>Ciliophora</taxon>
        <taxon>Intramacronucleata</taxon>
        <taxon>Spirotrichea</taxon>
        <taxon>Stichotrichia</taxon>
        <taxon>Sporadotrichida</taxon>
        <taxon>Oxytrichidae</taxon>
        <taxon>Stylonychinae</taxon>
        <taxon>Stylonychia</taxon>
    </lineage>
</organism>
<dbReference type="GO" id="GO:0016020">
    <property type="term" value="C:membrane"/>
    <property type="evidence" value="ECO:0007669"/>
    <property type="project" value="UniProtKB-SubCell"/>
</dbReference>
<keyword evidence="10" id="KW-1185">Reference proteome</keyword>
<dbReference type="EMBL" id="CCKQ01019046">
    <property type="protein sequence ID" value="CDW91058.1"/>
    <property type="molecule type" value="Genomic_DNA"/>
</dbReference>
<dbReference type="Proteomes" id="UP000039865">
    <property type="component" value="Unassembled WGS sequence"/>
</dbReference>
<evidence type="ECO:0000259" key="7">
    <source>
        <dbReference type="Pfam" id="PF07970"/>
    </source>
</evidence>
<dbReference type="PANTHER" id="PTHR10984:SF25">
    <property type="entry name" value="ENDOPLASMIC RETICULUM-GOLGI INTERMEDIATE COMPARTMENT PROTEIN 3"/>
    <property type="match status" value="1"/>
</dbReference>
<feature type="transmembrane region" description="Helical" evidence="6">
    <location>
        <begin position="316"/>
        <end position="337"/>
    </location>
</feature>
<evidence type="ECO:0000256" key="5">
    <source>
        <dbReference type="ARBA" id="ARBA00023136"/>
    </source>
</evidence>
<dbReference type="OrthoDB" id="270930at2759"/>
<evidence type="ECO:0000256" key="2">
    <source>
        <dbReference type="ARBA" id="ARBA00005648"/>
    </source>
</evidence>
<evidence type="ECO:0000313" key="9">
    <source>
        <dbReference type="EMBL" id="CDW91058.1"/>
    </source>
</evidence>
<evidence type="ECO:0000256" key="6">
    <source>
        <dbReference type="SAM" id="Phobius"/>
    </source>
</evidence>
<proteinExistence type="inferred from homology"/>
<dbReference type="InterPro" id="IPR012936">
    <property type="entry name" value="Erv_C"/>
</dbReference>
<dbReference type="AlphaFoldDB" id="A0A078BBU2"/>
<dbReference type="Pfam" id="PF07970">
    <property type="entry name" value="COPIIcoated_ERV"/>
    <property type="match status" value="1"/>
</dbReference>
<protein>
    <submittedName>
        <fullName evidence="9">Uncharacterized protein</fullName>
    </submittedName>
</protein>